<feature type="transmembrane region" description="Helical" evidence="1">
    <location>
        <begin position="171"/>
        <end position="188"/>
    </location>
</feature>
<feature type="transmembrane region" description="Helical" evidence="1">
    <location>
        <begin position="51"/>
        <end position="76"/>
    </location>
</feature>
<evidence type="ECO:0000313" key="3">
    <source>
        <dbReference type="Proteomes" id="UP000628984"/>
    </source>
</evidence>
<dbReference type="InterPro" id="IPR014550">
    <property type="entry name" value="UCP028704_OpgC"/>
</dbReference>
<dbReference type="Pfam" id="PF10129">
    <property type="entry name" value="OpgC_C"/>
    <property type="match status" value="1"/>
</dbReference>
<keyword evidence="3" id="KW-1185">Reference proteome</keyword>
<gene>
    <name evidence="2" type="primary">opgC</name>
    <name evidence="2" type="ORF">GCM10011452_10120</name>
</gene>
<keyword evidence="1" id="KW-1133">Transmembrane helix</keyword>
<reference evidence="2" key="1">
    <citation type="journal article" date="2014" name="Int. J. Syst. Evol. Microbiol.">
        <title>Complete genome sequence of Corynebacterium casei LMG S-19264T (=DSM 44701T), isolated from a smear-ripened cheese.</title>
        <authorList>
            <consortium name="US DOE Joint Genome Institute (JGI-PGF)"/>
            <person name="Walter F."/>
            <person name="Albersmeier A."/>
            <person name="Kalinowski J."/>
            <person name="Ruckert C."/>
        </authorList>
    </citation>
    <scope>NUCLEOTIDE SEQUENCE</scope>
    <source>
        <strain evidence="2">KCTC 23714</strain>
    </source>
</reference>
<feature type="transmembrane region" description="Helical" evidence="1">
    <location>
        <begin position="323"/>
        <end position="342"/>
    </location>
</feature>
<comment type="caution">
    <text evidence="2">The sequence shown here is derived from an EMBL/GenBank/DDBJ whole genome shotgun (WGS) entry which is preliminary data.</text>
</comment>
<dbReference type="EMBL" id="BMYQ01000002">
    <property type="protein sequence ID" value="GGW24759.1"/>
    <property type="molecule type" value="Genomic_DNA"/>
</dbReference>
<feature type="transmembrane region" description="Helical" evidence="1">
    <location>
        <begin position="232"/>
        <end position="252"/>
    </location>
</feature>
<accession>A0A918MIC7</accession>
<name>A0A918MIC7_9RHOB</name>
<dbReference type="Proteomes" id="UP000628984">
    <property type="component" value="Unassembled WGS sequence"/>
</dbReference>
<feature type="transmembrane region" description="Helical" evidence="1">
    <location>
        <begin position="348"/>
        <end position="367"/>
    </location>
</feature>
<proteinExistence type="predicted"/>
<sequence>MRGSEVRTTRDPRLDVLRGLALVMIFINHTPGTVFENWTTRNFGFSDSAEGFVLMSGIAAGMAYGKFFTGTGPYWAGVGKIWRRVWTLYQVHLVTTVMALGIAAATAHFFGGFLMMQKNVIHVLYTKPLEFLIGVPILTHQLGYANILPLYSVLLFVSPVILWSGARWPRGVLWISGLVWLGAALLYVNFPNYPNNGGWFFNPLSWQFIFTLGLLTGLALRRGERFVPKRGWLIALCAAWLLFALLAARVQVVSDGFGHTLYLITKYLQAPWLFTAFDKTFLSVPRLSHALALAYILSVWPAVRTACASRFAAPFAMLGRHGLAVFATGVVLCYTCNGIKTVAPPSMALDVALIFGGIGVMLALAWSKDAWRRAELRVQAANS</sequence>
<protein>
    <submittedName>
        <fullName evidence="2">OpgC protein</fullName>
    </submittedName>
</protein>
<reference evidence="2" key="2">
    <citation type="submission" date="2020-09" db="EMBL/GenBank/DDBJ databases">
        <authorList>
            <person name="Sun Q."/>
            <person name="Kim S."/>
        </authorList>
    </citation>
    <scope>NUCLEOTIDE SEQUENCE</scope>
    <source>
        <strain evidence="2">KCTC 23714</strain>
    </source>
</reference>
<dbReference type="RefSeq" id="WP_189632755.1">
    <property type="nucleotide sequence ID" value="NZ_BMYQ01000002.1"/>
</dbReference>
<feature type="transmembrane region" description="Helical" evidence="1">
    <location>
        <begin position="287"/>
        <end position="303"/>
    </location>
</feature>
<keyword evidence="1" id="KW-0812">Transmembrane</keyword>
<organism evidence="2 3">
    <name type="scientific">Gemmobacter lanyuensis</name>
    <dbReference type="NCBI Taxonomy" id="1054497"/>
    <lineage>
        <taxon>Bacteria</taxon>
        <taxon>Pseudomonadati</taxon>
        <taxon>Pseudomonadota</taxon>
        <taxon>Alphaproteobacteria</taxon>
        <taxon>Rhodobacterales</taxon>
        <taxon>Paracoccaceae</taxon>
        <taxon>Gemmobacter</taxon>
    </lineage>
</organism>
<dbReference type="PANTHER" id="PTHR38592:SF3">
    <property type="entry name" value="BLL4819 PROTEIN"/>
    <property type="match status" value="1"/>
</dbReference>
<feature type="transmembrane region" description="Helical" evidence="1">
    <location>
        <begin position="144"/>
        <end position="164"/>
    </location>
</feature>
<dbReference type="PANTHER" id="PTHR38592">
    <property type="entry name" value="BLL4819 PROTEIN"/>
    <property type="match status" value="1"/>
</dbReference>
<evidence type="ECO:0000256" key="1">
    <source>
        <dbReference type="SAM" id="Phobius"/>
    </source>
</evidence>
<feature type="transmembrane region" description="Helical" evidence="1">
    <location>
        <begin position="88"/>
        <end position="110"/>
    </location>
</feature>
<feature type="transmembrane region" description="Helical" evidence="1">
    <location>
        <begin position="12"/>
        <end position="31"/>
    </location>
</feature>
<keyword evidence="1" id="KW-0472">Membrane</keyword>
<dbReference type="AlphaFoldDB" id="A0A918MIC7"/>
<evidence type="ECO:0000313" key="2">
    <source>
        <dbReference type="EMBL" id="GGW24759.1"/>
    </source>
</evidence>
<dbReference type="PIRSF" id="PIRSF028704">
    <property type="entry name" value="UPC028704"/>
    <property type="match status" value="1"/>
</dbReference>
<feature type="transmembrane region" description="Helical" evidence="1">
    <location>
        <begin position="200"/>
        <end position="220"/>
    </location>
</feature>